<evidence type="ECO:0000259" key="1">
    <source>
        <dbReference type="SMART" id="SM00062"/>
    </source>
</evidence>
<name>A0ABU3QXW1_9GAMM</name>
<keyword evidence="3" id="KW-1185">Reference proteome</keyword>
<dbReference type="RefSeq" id="WP_315946013.1">
    <property type="nucleotide sequence ID" value="NZ_JAWCUA010000003.1"/>
</dbReference>
<feature type="domain" description="Solute-binding protein family 3/N-terminal" evidence="1">
    <location>
        <begin position="21"/>
        <end position="245"/>
    </location>
</feature>
<organism evidence="2 3">
    <name type="scientific">Psychrosphaera aquimarina</name>
    <dbReference type="NCBI Taxonomy" id="2044854"/>
    <lineage>
        <taxon>Bacteria</taxon>
        <taxon>Pseudomonadati</taxon>
        <taxon>Pseudomonadota</taxon>
        <taxon>Gammaproteobacteria</taxon>
        <taxon>Alteromonadales</taxon>
        <taxon>Pseudoalteromonadaceae</taxon>
        <taxon>Psychrosphaera</taxon>
    </lineage>
</organism>
<reference evidence="2 3" key="1">
    <citation type="submission" date="2023-10" db="EMBL/GenBank/DDBJ databases">
        <title>Psychrosphaera aquimaarina strain SW33 isolated from seawater.</title>
        <authorList>
            <person name="Bayburt H."/>
            <person name="Kim J.M."/>
            <person name="Choi B.J."/>
            <person name="Jeon C.O."/>
        </authorList>
    </citation>
    <scope>NUCLEOTIDE SEQUENCE [LARGE SCALE GENOMIC DNA]</scope>
    <source>
        <strain evidence="2 3">KCTC 52743</strain>
    </source>
</reference>
<dbReference type="Proteomes" id="UP001257914">
    <property type="component" value="Unassembled WGS sequence"/>
</dbReference>
<evidence type="ECO:0000313" key="2">
    <source>
        <dbReference type="EMBL" id="MDU0112256.1"/>
    </source>
</evidence>
<proteinExistence type="predicted"/>
<accession>A0ABU3QXW1</accession>
<dbReference type="Pfam" id="PF00497">
    <property type="entry name" value="SBP_bac_3"/>
    <property type="match status" value="1"/>
</dbReference>
<dbReference type="EMBL" id="JAWCUA010000003">
    <property type="protein sequence ID" value="MDU0112256.1"/>
    <property type="molecule type" value="Genomic_DNA"/>
</dbReference>
<evidence type="ECO:0000313" key="3">
    <source>
        <dbReference type="Proteomes" id="UP001257914"/>
    </source>
</evidence>
<dbReference type="SMART" id="SM00062">
    <property type="entry name" value="PBPb"/>
    <property type="match status" value="1"/>
</dbReference>
<dbReference type="SUPFAM" id="SSF53850">
    <property type="entry name" value="Periplasmic binding protein-like II"/>
    <property type="match status" value="1"/>
</dbReference>
<gene>
    <name evidence="2" type="ORF">RT723_04430</name>
</gene>
<dbReference type="InterPro" id="IPR001638">
    <property type="entry name" value="Solute-binding_3/MltF_N"/>
</dbReference>
<sequence>MKFYTLLITVIFIINAWAVEVVKVGVYDFPPYVFVGEEATGIAIDIINEMNRIQDEYEFVAVPTTAKRRYSDFEKNKFDLILFENKQWGWQSYPVVASQVFGSSYEVYVTKAETGKTQAYFSNFSDKAMIGVLGYHYQFTGMQAQSEDKLNVFLTNSQKNSLGLILNDRGDITVLSMEYLNYHFTHYPDDKNKLLISDKFDQIYQHTMLVRRDNRLTVKYINTLIDNMKTKGALRFIWQSYGLDDPN</sequence>
<comment type="caution">
    <text evidence="2">The sequence shown here is derived from an EMBL/GenBank/DDBJ whole genome shotgun (WGS) entry which is preliminary data.</text>
</comment>
<dbReference type="Gene3D" id="3.40.190.10">
    <property type="entry name" value="Periplasmic binding protein-like II"/>
    <property type="match status" value="2"/>
</dbReference>
<protein>
    <submittedName>
        <fullName evidence="2">Transporter substrate-binding domain-containing protein</fullName>
    </submittedName>
</protein>